<feature type="transmembrane region" description="Helical" evidence="1">
    <location>
        <begin position="118"/>
        <end position="136"/>
    </location>
</feature>
<comment type="caution">
    <text evidence="2">The sequence shown here is derived from an EMBL/GenBank/DDBJ whole genome shotgun (WGS) entry which is preliminary data.</text>
</comment>
<accession>A0ABW4N9N0</accession>
<keyword evidence="1" id="KW-0472">Membrane</keyword>
<evidence type="ECO:0000256" key="1">
    <source>
        <dbReference type="SAM" id="Phobius"/>
    </source>
</evidence>
<keyword evidence="1" id="KW-1133">Transmembrane helix</keyword>
<proteinExistence type="predicted"/>
<dbReference type="Proteomes" id="UP001597283">
    <property type="component" value="Unassembled WGS sequence"/>
</dbReference>
<reference evidence="3" key="1">
    <citation type="journal article" date="2019" name="Int. J. Syst. Evol. Microbiol.">
        <title>The Global Catalogue of Microorganisms (GCM) 10K type strain sequencing project: providing services to taxonomists for standard genome sequencing and annotation.</title>
        <authorList>
            <consortium name="The Broad Institute Genomics Platform"/>
            <consortium name="The Broad Institute Genome Sequencing Center for Infectious Disease"/>
            <person name="Wu L."/>
            <person name="Ma J."/>
        </authorList>
    </citation>
    <scope>NUCLEOTIDE SEQUENCE [LARGE SCALE GENOMIC DNA]</scope>
    <source>
        <strain evidence="3">Q85</strain>
    </source>
</reference>
<sequence length="336" mass="35759">MTEILPAAPLVNASRFRAAHEGDWDRLERIITRMEKRSVGALDDEDILALPLLYRTTLSSLSVVRETSLDRALATYLERLCTRAYFQLYGVQTSPWRQLGAFFATGWPRAARSLWRETVFCIALMVAGTLAGYFLVHSDPAWFYALIPEDLAGGRTPTASAESLRNTLYDTGGEGALAAFATALYTHNSQVAIFAFALGFAFAVPTLLLVIYNGLSLGAMIAVFADKGLGVNFAGWLTIHGTTELLAVALAAAAGTRIGSAVAFPGREARSEAAVTAGREAATVMAGAVCMLLVAGILEGIGRQTVVSDALRFGIGGAALAGWLAYLYLPRRTGAA</sequence>
<feature type="transmembrane region" description="Helical" evidence="1">
    <location>
        <begin position="277"/>
        <end position="298"/>
    </location>
</feature>
<gene>
    <name evidence="2" type="ORF">ACFSC3_04345</name>
</gene>
<organism evidence="2 3">
    <name type="scientific">Sphingomonas floccifaciens</name>
    <dbReference type="NCBI Taxonomy" id="1844115"/>
    <lineage>
        <taxon>Bacteria</taxon>
        <taxon>Pseudomonadati</taxon>
        <taxon>Pseudomonadota</taxon>
        <taxon>Alphaproteobacteria</taxon>
        <taxon>Sphingomonadales</taxon>
        <taxon>Sphingomonadaceae</taxon>
        <taxon>Sphingomonas</taxon>
    </lineage>
</organism>
<keyword evidence="3" id="KW-1185">Reference proteome</keyword>
<feature type="transmembrane region" description="Helical" evidence="1">
    <location>
        <begin position="191"/>
        <end position="212"/>
    </location>
</feature>
<dbReference type="RefSeq" id="WP_380939106.1">
    <property type="nucleotide sequence ID" value="NZ_JBHUFC010000002.1"/>
</dbReference>
<protein>
    <submittedName>
        <fullName evidence="2">Stage II sporulation protein M</fullName>
    </submittedName>
</protein>
<feature type="transmembrane region" description="Helical" evidence="1">
    <location>
        <begin position="310"/>
        <end position="329"/>
    </location>
</feature>
<dbReference type="PANTHER" id="PTHR35337:SF1">
    <property type="entry name" value="SLR1478 PROTEIN"/>
    <property type="match status" value="1"/>
</dbReference>
<evidence type="ECO:0000313" key="3">
    <source>
        <dbReference type="Proteomes" id="UP001597283"/>
    </source>
</evidence>
<name>A0ABW4N9N0_9SPHN</name>
<keyword evidence="1" id="KW-0812">Transmembrane</keyword>
<dbReference type="InterPro" id="IPR002798">
    <property type="entry name" value="SpoIIM-like"/>
</dbReference>
<dbReference type="Pfam" id="PF01944">
    <property type="entry name" value="SpoIIM"/>
    <property type="match status" value="1"/>
</dbReference>
<dbReference type="PANTHER" id="PTHR35337">
    <property type="entry name" value="SLR1478 PROTEIN"/>
    <property type="match status" value="1"/>
</dbReference>
<evidence type="ECO:0000313" key="2">
    <source>
        <dbReference type="EMBL" id="MFD1786796.1"/>
    </source>
</evidence>
<dbReference type="EMBL" id="JBHUFC010000002">
    <property type="protein sequence ID" value="MFD1786796.1"/>
    <property type="molecule type" value="Genomic_DNA"/>
</dbReference>